<dbReference type="Proteomes" id="UP001066276">
    <property type="component" value="Chromosome 9"/>
</dbReference>
<evidence type="ECO:0000313" key="3">
    <source>
        <dbReference type="Proteomes" id="UP001066276"/>
    </source>
</evidence>
<evidence type="ECO:0000256" key="1">
    <source>
        <dbReference type="SAM" id="MobiDB-lite"/>
    </source>
</evidence>
<feature type="region of interest" description="Disordered" evidence="1">
    <location>
        <begin position="1"/>
        <end position="68"/>
    </location>
</feature>
<feature type="compositionally biased region" description="Polar residues" evidence="1">
    <location>
        <begin position="167"/>
        <end position="193"/>
    </location>
</feature>
<evidence type="ECO:0000313" key="2">
    <source>
        <dbReference type="EMBL" id="KAJ1111713.1"/>
    </source>
</evidence>
<accession>A0AAV7N6N8</accession>
<comment type="caution">
    <text evidence="2">The sequence shown here is derived from an EMBL/GenBank/DDBJ whole genome shotgun (WGS) entry which is preliminary data.</text>
</comment>
<organism evidence="2 3">
    <name type="scientific">Pleurodeles waltl</name>
    <name type="common">Iberian ribbed newt</name>
    <dbReference type="NCBI Taxonomy" id="8319"/>
    <lineage>
        <taxon>Eukaryota</taxon>
        <taxon>Metazoa</taxon>
        <taxon>Chordata</taxon>
        <taxon>Craniata</taxon>
        <taxon>Vertebrata</taxon>
        <taxon>Euteleostomi</taxon>
        <taxon>Amphibia</taxon>
        <taxon>Batrachia</taxon>
        <taxon>Caudata</taxon>
        <taxon>Salamandroidea</taxon>
        <taxon>Salamandridae</taxon>
        <taxon>Pleurodelinae</taxon>
        <taxon>Pleurodeles</taxon>
    </lineage>
</organism>
<protein>
    <submittedName>
        <fullName evidence="2">Uncharacterized protein</fullName>
    </submittedName>
</protein>
<proteinExistence type="predicted"/>
<reference evidence="2" key="1">
    <citation type="journal article" date="2022" name="bioRxiv">
        <title>Sequencing and chromosome-scale assembly of the giantPleurodeles waltlgenome.</title>
        <authorList>
            <person name="Brown T."/>
            <person name="Elewa A."/>
            <person name="Iarovenko S."/>
            <person name="Subramanian E."/>
            <person name="Araus A.J."/>
            <person name="Petzold A."/>
            <person name="Susuki M."/>
            <person name="Suzuki K.-i.T."/>
            <person name="Hayashi T."/>
            <person name="Toyoda A."/>
            <person name="Oliveira C."/>
            <person name="Osipova E."/>
            <person name="Leigh N.D."/>
            <person name="Simon A."/>
            <person name="Yun M.H."/>
        </authorList>
    </citation>
    <scope>NUCLEOTIDE SEQUENCE</scope>
    <source>
        <strain evidence="2">20211129_DDA</strain>
        <tissue evidence="2">Liver</tissue>
    </source>
</reference>
<gene>
    <name evidence="2" type="ORF">NDU88_009026</name>
</gene>
<keyword evidence="3" id="KW-1185">Reference proteome</keyword>
<name>A0AAV7N6N8_PLEWA</name>
<sequence length="193" mass="21070">MRPHRLRVLGPWDTHRNQSTTEQAHPCPAPRGPRLRVRGPWDTHRNQCTTEQAHPCPAPRGLLGSGSGDRGILIETSVPQTRRTPAQRHEALGSGSGDRGLWDTQRNQCNPDQAHPCPAPRGPRLRVRGPWDTHRNQCTTDQAHPCPAPQGLLGSRSGDCGILIETSAPQTRPTTDQRYEASSAQGPGTVGYS</sequence>
<feature type="region of interest" description="Disordered" evidence="1">
    <location>
        <begin position="165"/>
        <end position="193"/>
    </location>
</feature>
<feature type="region of interest" description="Disordered" evidence="1">
    <location>
        <begin position="81"/>
        <end position="100"/>
    </location>
</feature>
<dbReference type="EMBL" id="JANPWB010000013">
    <property type="protein sequence ID" value="KAJ1111713.1"/>
    <property type="molecule type" value="Genomic_DNA"/>
</dbReference>
<dbReference type="AlphaFoldDB" id="A0AAV7N6N8"/>